<feature type="chain" id="PRO_5014377216" description="Type IV conjugative transfer system protein TraV" evidence="2">
    <location>
        <begin position="21"/>
        <end position="213"/>
    </location>
</feature>
<evidence type="ECO:0008006" key="5">
    <source>
        <dbReference type="Google" id="ProtNLM"/>
    </source>
</evidence>
<evidence type="ECO:0000256" key="2">
    <source>
        <dbReference type="SAM" id="SignalP"/>
    </source>
</evidence>
<keyword evidence="2" id="KW-0732">Signal</keyword>
<feature type="compositionally biased region" description="Polar residues" evidence="1">
    <location>
        <begin position="189"/>
        <end position="213"/>
    </location>
</feature>
<dbReference type="Proteomes" id="UP000236655">
    <property type="component" value="Chromosome"/>
</dbReference>
<dbReference type="PROSITE" id="PS51257">
    <property type="entry name" value="PROKAR_LIPOPROTEIN"/>
    <property type="match status" value="1"/>
</dbReference>
<dbReference type="AlphaFoldDB" id="A0A2I7N6L5"/>
<proteinExistence type="predicted"/>
<sequence>MKKQLIVCSLLSLLAGCATLDNPCNPQGVGKCASVTDAYNASLKDTVMPTDLPNGQTVNDRNNSEEYPYDPDSASNILKAYQQQGVYSQVPQAGVAVRNQQKTMRIWLLPYEDDVGLYHDQQYVYAVVQKATWRYKSTSLLGLNRNPYINTVPAGQVTNTNYQPFGPSKESDSIAKNQGLMSGNGLPPFSTQAVSNRNASIIGNTPAPASSGN</sequence>
<dbReference type="InterPro" id="IPR014118">
    <property type="entry name" value="T4SS_TraV"/>
</dbReference>
<protein>
    <recommendedName>
        <fullName evidence="5">Type IV conjugative transfer system protein TraV</fullName>
    </recommendedName>
</protein>
<dbReference type="KEGG" id="nba:CUN60_07220"/>
<accession>A0A2I7N6L5</accession>
<feature type="signal peptide" evidence="2">
    <location>
        <begin position="1"/>
        <end position="20"/>
    </location>
</feature>
<dbReference type="OrthoDB" id="5298305at2"/>
<dbReference type="EMBL" id="CP024847">
    <property type="protein sequence ID" value="AUR52099.1"/>
    <property type="molecule type" value="Genomic_DNA"/>
</dbReference>
<gene>
    <name evidence="3" type="ORF">CUN60_07220</name>
</gene>
<evidence type="ECO:0000256" key="1">
    <source>
        <dbReference type="SAM" id="MobiDB-lite"/>
    </source>
</evidence>
<dbReference type="RefSeq" id="WP_102951395.1">
    <property type="nucleotide sequence ID" value="NZ_CP024847.1"/>
</dbReference>
<evidence type="ECO:0000313" key="3">
    <source>
        <dbReference type="EMBL" id="AUR52099.1"/>
    </source>
</evidence>
<reference evidence="4" key="1">
    <citation type="submission" date="2017-11" db="EMBL/GenBank/DDBJ databases">
        <authorList>
            <person name="Chan K.G."/>
            <person name="Lee L.S."/>
        </authorList>
    </citation>
    <scope>NUCLEOTIDE SEQUENCE [LARGE SCALE GENOMIC DNA]</scope>
    <source>
        <strain evidence="4">DSM 100970</strain>
    </source>
</reference>
<dbReference type="Pfam" id="PF09676">
    <property type="entry name" value="TraV"/>
    <property type="match status" value="1"/>
</dbReference>
<organism evidence="3 4">
    <name type="scientific">Aquella oligotrophica</name>
    <dbReference type="NCBI Taxonomy" id="2067065"/>
    <lineage>
        <taxon>Bacteria</taxon>
        <taxon>Pseudomonadati</taxon>
        <taxon>Pseudomonadota</taxon>
        <taxon>Betaproteobacteria</taxon>
        <taxon>Neisseriales</taxon>
        <taxon>Neisseriaceae</taxon>
        <taxon>Aquella</taxon>
    </lineage>
</organism>
<feature type="region of interest" description="Disordered" evidence="1">
    <location>
        <begin position="161"/>
        <end position="213"/>
    </location>
</feature>
<keyword evidence="4" id="KW-1185">Reference proteome</keyword>
<evidence type="ECO:0000313" key="4">
    <source>
        <dbReference type="Proteomes" id="UP000236655"/>
    </source>
</evidence>
<name>A0A2I7N6L5_9NEIS</name>